<organism evidence="2 3">
    <name type="scientific">Parnassius mnemosyne</name>
    <name type="common">clouded apollo</name>
    <dbReference type="NCBI Taxonomy" id="213953"/>
    <lineage>
        <taxon>Eukaryota</taxon>
        <taxon>Metazoa</taxon>
        <taxon>Ecdysozoa</taxon>
        <taxon>Arthropoda</taxon>
        <taxon>Hexapoda</taxon>
        <taxon>Insecta</taxon>
        <taxon>Pterygota</taxon>
        <taxon>Neoptera</taxon>
        <taxon>Endopterygota</taxon>
        <taxon>Lepidoptera</taxon>
        <taxon>Glossata</taxon>
        <taxon>Ditrysia</taxon>
        <taxon>Papilionoidea</taxon>
        <taxon>Papilionidae</taxon>
        <taxon>Parnassiinae</taxon>
        <taxon>Parnassini</taxon>
        <taxon>Parnassius</taxon>
        <taxon>Driopa</taxon>
    </lineage>
</organism>
<dbReference type="Proteomes" id="UP001314205">
    <property type="component" value="Unassembled WGS sequence"/>
</dbReference>
<evidence type="ECO:0000313" key="2">
    <source>
        <dbReference type="EMBL" id="CAK1589800.1"/>
    </source>
</evidence>
<reference evidence="2 3" key="1">
    <citation type="submission" date="2023-11" db="EMBL/GenBank/DDBJ databases">
        <authorList>
            <person name="Hedman E."/>
            <person name="Englund M."/>
            <person name="Stromberg M."/>
            <person name="Nyberg Akerstrom W."/>
            <person name="Nylinder S."/>
            <person name="Jareborg N."/>
            <person name="Kallberg Y."/>
            <person name="Kronander E."/>
        </authorList>
    </citation>
    <scope>NUCLEOTIDE SEQUENCE [LARGE SCALE GENOMIC DNA]</scope>
</reference>
<dbReference type="AlphaFoldDB" id="A0AAV1L475"/>
<protein>
    <submittedName>
        <fullName evidence="2">Uncharacterized protein</fullName>
    </submittedName>
</protein>
<evidence type="ECO:0000256" key="1">
    <source>
        <dbReference type="SAM" id="MobiDB-lite"/>
    </source>
</evidence>
<dbReference type="EMBL" id="CAVLGL010000084">
    <property type="protein sequence ID" value="CAK1589800.1"/>
    <property type="molecule type" value="Genomic_DNA"/>
</dbReference>
<name>A0AAV1L475_9NEOP</name>
<evidence type="ECO:0000313" key="3">
    <source>
        <dbReference type="Proteomes" id="UP001314205"/>
    </source>
</evidence>
<dbReference type="PANTHER" id="PTHR39951">
    <property type="entry name" value="FI22632P1"/>
    <property type="match status" value="1"/>
</dbReference>
<sequence>MFKLLFLILAFSVFSECVFLFSSFWAPLFDRKILNYRVDARFDPDVGRNNREEYQQKNGYRGKDLIADLGNGKGPDSRSNKDYGELKLYYTKK</sequence>
<keyword evidence="3" id="KW-1185">Reference proteome</keyword>
<feature type="compositionally biased region" description="Basic and acidic residues" evidence="1">
    <location>
        <begin position="53"/>
        <end position="66"/>
    </location>
</feature>
<accession>A0AAV1L475</accession>
<gene>
    <name evidence="2" type="ORF">PARMNEM_LOCUS10248</name>
</gene>
<dbReference type="PANTHER" id="PTHR39951:SF1">
    <property type="entry name" value="FI22632P1"/>
    <property type="match status" value="1"/>
</dbReference>
<feature type="region of interest" description="Disordered" evidence="1">
    <location>
        <begin position="53"/>
        <end position="82"/>
    </location>
</feature>
<proteinExistence type="predicted"/>
<comment type="caution">
    <text evidence="2">The sequence shown here is derived from an EMBL/GenBank/DDBJ whole genome shotgun (WGS) entry which is preliminary data.</text>
</comment>